<accession>A0AAV9N2H1</accession>
<dbReference type="SUPFAM" id="SSF53474">
    <property type="entry name" value="alpha/beta-Hydrolases"/>
    <property type="match status" value="1"/>
</dbReference>
<dbReference type="PROSITE" id="PS50082">
    <property type="entry name" value="WD_REPEATS_2"/>
    <property type="match status" value="1"/>
</dbReference>
<dbReference type="Pfam" id="PF22939">
    <property type="entry name" value="WHD_GPIID"/>
    <property type="match status" value="1"/>
</dbReference>
<dbReference type="EMBL" id="JAVRRD010000026">
    <property type="protein sequence ID" value="KAK5047249.1"/>
    <property type="molecule type" value="Genomic_DNA"/>
</dbReference>
<keyword evidence="1" id="KW-0677">Repeat</keyword>
<dbReference type="InterPro" id="IPR011047">
    <property type="entry name" value="Quinoprotein_ADH-like_sf"/>
</dbReference>
<keyword evidence="7" id="KW-1185">Reference proteome</keyword>
<reference evidence="6 7" key="1">
    <citation type="submission" date="2023-08" db="EMBL/GenBank/DDBJ databases">
        <title>Black Yeasts Isolated from many extreme environments.</title>
        <authorList>
            <person name="Coleine C."/>
            <person name="Stajich J.E."/>
            <person name="Selbmann L."/>
        </authorList>
    </citation>
    <scope>NUCLEOTIDE SEQUENCE [LARGE SCALE GENOMIC DNA]</scope>
    <source>
        <strain evidence="6 7">CCFEE 5792</strain>
    </source>
</reference>
<feature type="compositionally biased region" description="Basic and acidic residues" evidence="3">
    <location>
        <begin position="769"/>
        <end position="784"/>
    </location>
</feature>
<feature type="region of interest" description="Disordered" evidence="3">
    <location>
        <begin position="1"/>
        <end position="26"/>
    </location>
</feature>
<sequence length="1705" mass="192568">MFRRDRNNSERTQKTHRSDTEWNGEARLPAQPATLNASHTGAGTPQETNHLRRLVLRRSEQIRKGEELAQPSSDRRLDPLGLKVLHEPNHPPAADIIFVHGLGGTSQQTWSKNHDPTLFWPLEWLPYENSISSARISSFGYNAHFLSTSSTRKTILNISDFAKELLFQLLFATGSGEQPLQIGSVPLIFIAHSMGGLVVKKALILGRNDSNYTDIVDSVSAVLFLSTPHRGSDLASTLNNLLSACILTFSPQEYIAELRANSQSLLEINDQFRNLVSKIELFSFYETRPTKVAGIHVQILQRDSSSLGYPGEICTPLDADHHDVCKFSSQQDPNYAVIRDVLRYLVAKRNLQNGLKEEPDISADMDMLGDVMNNPEIPIDDLEYFADKRLSGSCAWILDSPKFTSFLHQQSMSPCVLWLSGKPGSGKSVISSFLITTLQERQLKNAFYFFRFGNQIKNNLTSFLLSVAWQLAAEIPEYRRRLVRLFEDGLNVRKIAPRLIWQRLYLEALLRTSIRHPLFIVVDGLDETDSNSLLKLLIELPRSQSPLRFLLVSRPTQNIATAIDRLGKRLSVQSMVVDNTDDDLRMYVEDEMQAMHGDASFKQSISERILAKADGNFLWAHLVVHEILQCHTEYDVEDAMSHVPEDLEPLYERMDESLAKAMKPSDLALSQAILRWATCSRYPLTLGELNDALKAEYPKIMNLEHTIRTVCGDFVVIDKRSHLTMIHSSARDFLMTKTELHFYVSPPETHHALFAKCISSLSSLWPRSSTERHSRPTRESHTSDQTEFQSSKASQVDPETRKFLLYAATSWPYHLEASDTWADQESVLLLSKFLQSQCVLHWINLLSRASLLRVLVQASKTMMDFLKLSNKLDAARSPLTHRLKEKAVLADWSNDLVRIVGKFGSQLIHYPKTIFDLIPAFCPTQSIIYRQFALSTSFKALKIVGLANAEWDDCLAKFTVPGSSMPLKLVTLDRYFSILTSDGIVKLYHTSTSEEARVFSHGERVLTMAFSAAGDRLATYGILKTKIWDTRTARLLFSVQNPPRVKALTIAFTPNGDTILTCSDDRVVRFCDVFEWQYGWETVHDVFGTELSGNSQYTSPQKVSFNTECTVVAIAFRGHALMAWSLDEPRPWLIGRCEGQREQINTKQMARSKVLGAHALCWNSTTGHVLGISNEGYIFKWHPFDQDYASSVTRATNIECSADGRYFVTSSRNGVLRVWDFEHFTPIYKLSYAASIQDFAIDRNDIRIYDIRDKFCNVWEPSAIMQLLNSDDKASETTSTYESSLQTISPSEALVDAMEPVTALAVCSNHGLYAVGTDEGRVSVFDLEGCRIAELPERFMTIEQICFNPEGSMIASADLSRSVLVEQLIPREDQMTTSTLLVAPQPNIVRQVLFNAAGTRLFVSSTPTNRIYRMDQHESIQTFSDPEFRRWINHPLSDGFVLGFSCDNVKVCRWDGIEQPILRKFAPNEIGESFFELRPEFVKRRPSESYPMSPAEITRLVTKILVSMNGRIILIEISESTTQGKRRKKHIMVDINSILDLETENIVTYAIPAEVQPLLEVSLGFLSKDVYQLAQTRLSAQPHLYPRRSSGQASLQTLAASTITGSTLRSPSPARSPSPLPSSTSATSLLEEHIVAFIDREFWVCTAPFTGTNAGHIRRHFFLPRDWVNLDWLELAKLSSDGKILCPRNGEVAIISNGFREIWRD</sequence>
<dbReference type="SMART" id="SM00320">
    <property type="entry name" value="WD40"/>
    <property type="match status" value="5"/>
</dbReference>
<protein>
    <recommendedName>
        <fullName evidence="8">GPI inositol-deacylase</fullName>
    </recommendedName>
</protein>
<dbReference type="InterPro" id="IPR015943">
    <property type="entry name" value="WD40/YVTN_repeat-like_dom_sf"/>
</dbReference>
<dbReference type="InterPro" id="IPR056884">
    <property type="entry name" value="NPHP3-like_N"/>
</dbReference>
<evidence type="ECO:0000256" key="3">
    <source>
        <dbReference type="SAM" id="MobiDB-lite"/>
    </source>
</evidence>
<evidence type="ECO:0000256" key="2">
    <source>
        <dbReference type="PROSITE-ProRule" id="PRU00221"/>
    </source>
</evidence>
<dbReference type="SUPFAM" id="SSF50998">
    <property type="entry name" value="Quinoprotein alcohol dehydrogenase-like"/>
    <property type="match status" value="1"/>
</dbReference>
<feature type="domain" description="Nephrocystin 3-like N-terminal" evidence="5">
    <location>
        <begin position="392"/>
        <end position="554"/>
    </location>
</feature>
<dbReference type="Gene3D" id="2.130.10.10">
    <property type="entry name" value="YVTN repeat-like/Quinoprotein amine dehydrogenase"/>
    <property type="match status" value="3"/>
</dbReference>
<evidence type="ECO:0008006" key="8">
    <source>
        <dbReference type="Google" id="ProtNLM"/>
    </source>
</evidence>
<dbReference type="Gene3D" id="3.40.50.300">
    <property type="entry name" value="P-loop containing nucleotide triphosphate hydrolases"/>
    <property type="match status" value="1"/>
</dbReference>
<keyword evidence="2" id="KW-0853">WD repeat</keyword>
<evidence type="ECO:0000313" key="7">
    <source>
        <dbReference type="Proteomes" id="UP001358417"/>
    </source>
</evidence>
<dbReference type="InterPro" id="IPR027417">
    <property type="entry name" value="P-loop_NTPase"/>
</dbReference>
<gene>
    <name evidence="6" type="ORF">LTR84_006771</name>
</gene>
<feature type="compositionally biased region" description="Polar residues" evidence="3">
    <location>
        <begin position="785"/>
        <end position="794"/>
    </location>
</feature>
<dbReference type="InterPro" id="IPR054471">
    <property type="entry name" value="GPIID_WHD"/>
</dbReference>
<dbReference type="PANTHER" id="PTHR10039:SF16">
    <property type="entry name" value="GPI INOSITOL-DEACYLASE"/>
    <property type="match status" value="1"/>
</dbReference>
<dbReference type="InterPro" id="IPR001680">
    <property type="entry name" value="WD40_rpt"/>
</dbReference>
<proteinExistence type="predicted"/>
<feature type="repeat" description="WD" evidence="2">
    <location>
        <begin position="1188"/>
        <end position="1229"/>
    </location>
</feature>
<dbReference type="RefSeq" id="XP_064702811.1">
    <property type="nucleotide sequence ID" value="XM_064850329.1"/>
</dbReference>
<dbReference type="Gene3D" id="3.40.50.1820">
    <property type="entry name" value="alpha/beta hydrolase"/>
    <property type="match status" value="1"/>
</dbReference>
<evidence type="ECO:0000256" key="1">
    <source>
        <dbReference type="ARBA" id="ARBA00022737"/>
    </source>
</evidence>
<dbReference type="Pfam" id="PF00400">
    <property type="entry name" value="WD40"/>
    <property type="match status" value="2"/>
</dbReference>
<dbReference type="GeneID" id="89974940"/>
<evidence type="ECO:0000259" key="5">
    <source>
        <dbReference type="Pfam" id="PF24883"/>
    </source>
</evidence>
<feature type="region of interest" description="Disordered" evidence="3">
    <location>
        <begin position="767"/>
        <end position="795"/>
    </location>
</feature>
<feature type="domain" description="GPI inositol-deacylase winged helix" evidence="4">
    <location>
        <begin position="668"/>
        <end position="737"/>
    </location>
</feature>
<dbReference type="Pfam" id="PF24883">
    <property type="entry name" value="NPHP3_N"/>
    <property type="match status" value="1"/>
</dbReference>
<feature type="region of interest" description="Disordered" evidence="3">
    <location>
        <begin position="1604"/>
        <end position="1625"/>
    </location>
</feature>
<dbReference type="SUPFAM" id="SSF52540">
    <property type="entry name" value="P-loop containing nucleoside triphosphate hydrolases"/>
    <property type="match status" value="1"/>
</dbReference>
<comment type="caution">
    <text evidence="6">The sequence shown here is derived from an EMBL/GenBank/DDBJ whole genome shotgun (WGS) entry which is preliminary data.</text>
</comment>
<evidence type="ECO:0000259" key="4">
    <source>
        <dbReference type="Pfam" id="PF22939"/>
    </source>
</evidence>
<evidence type="ECO:0000313" key="6">
    <source>
        <dbReference type="EMBL" id="KAK5047249.1"/>
    </source>
</evidence>
<dbReference type="Proteomes" id="UP001358417">
    <property type="component" value="Unassembled WGS sequence"/>
</dbReference>
<feature type="compositionally biased region" description="Basic and acidic residues" evidence="3">
    <location>
        <begin position="1"/>
        <end position="20"/>
    </location>
</feature>
<dbReference type="InterPro" id="IPR029058">
    <property type="entry name" value="AB_hydrolase_fold"/>
</dbReference>
<organism evidence="6 7">
    <name type="scientific">Exophiala bonariae</name>
    <dbReference type="NCBI Taxonomy" id="1690606"/>
    <lineage>
        <taxon>Eukaryota</taxon>
        <taxon>Fungi</taxon>
        <taxon>Dikarya</taxon>
        <taxon>Ascomycota</taxon>
        <taxon>Pezizomycotina</taxon>
        <taxon>Eurotiomycetes</taxon>
        <taxon>Chaetothyriomycetidae</taxon>
        <taxon>Chaetothyriales</taxon>
        <taxon>Herpotrichiellaceae</taxon>
        <taxon>Exophiala</taxon>
    </lineage>
</organism>
<name>A0AAV9N2H1_9EURO</name>
<dbReference type="PANTHER" id="PTHR10039">
    <property type="entry name" value="AMELOGENIN"/>
    <property type="match status" value="1"/>
</dbReference>